<feature type="repeat" description="WD" evidence="6">
    <location>
        <begin position="333"/>
        <end position="356"/>
    </location>
</feature>
<dbReference type="SMART" id="SM00320">
    <property type="entry name" value="WD40"/>
    <property type="match status" value="4"/>
</dbReference>
<dbReference type="GO" id="GO:0005634">
    <property type="term" value="C:nucleus"/>
    <property type="evidence" value="ECO:0007669"/>
    <property type="project" value="TreeGrafter"/>
</dbReference>
<dbReference type="InterPro" id="IPR001680">
    <property type="entry name" value="WD40_rpt"/>
</dbReference>
<dbReference type="GO" id="GO:0030674">
    <property type="term" value="F:protein-macromolecule adaptor activity"/>
    <property type="evidence" value="ECO:0007669"/>
    <property type="project" value="TreeGrafter"/>
</dbReference>
<dbReference type="InterPro" id="IPR015943">
    <property type="entry name" value="WD40/YVTN_repeat-like_dom_sf"/>
</dbReference>
<feature type="compositionally biased region" description="Acidic residues" evidence="7">
    <location>
        <begin position="68"/>
        <end position="88"/>
    </location>
</feature>
<dbReference type="InterPro" id="IPR019775">
    <property type="entry name" value="WD40_repeat_CS"/>
</dbReference>
<evidence type="ECO:0000256" key="4">
    <source>
        <dbReference type="ARBA" id="ARBA00022786"/>
    </source>
</evidence>
<dbReference type="PANTHER" id="PTHR22852:SF0">
    <property type="entry name" value="DENTICLELESS PROTEIN HOMOLOG"/>
    <property type="match status" value="1"/>
</dbReference>
<gene>
    <name evidence="8" type="ORF">NP233_g9441</name>
</gene>
<evidence type="ECO:0000256" key="3">
    <source>
        <dbReference type="ARBA" id="ARBA00022737"/>
    </source>
</evidence>
<dbReference type="SUPFAM" id="SSF50978">
    <property type="entry name" value="WD40 repeat-like"/>
    <property type="match status" value="1"/>
</dbReference>
<dbReference type="InterPro" id="IPR051865">
    <property type="entry name" value="WD-repeat_CDT2_adapter"/>
</dbReference>
<dbReference type="PROSITE" id="PS50294">
    <property type="entry name" value="WD_REPEATS_REGION"/>
    <property type="match status" value="1"/>
</dbReference>
<dbReference type="PANTHER" id="PTHR22852">
    <property type="entry name" value="LETHAL 2 DENTICLELESS PROTEIN RETINOIC ACID-REGULATED NUCLEAR MATRIX-ASSOCIATED PROTEIN"/>
    <property type="match status" value="1"/>
</dbReference>
<dbReference type="Proteomes" id="UP001213000">
    <property type="component" value="Unassembled WGS sequence"/>
</dbReference>
<accession>A0AAD5YSV0</accession>
<comment type="caution">
    <text evidence="8">The sequence shown here is derived from an EMBL/GenBank/DDBJ whole genome shotgun (WGS) entry which is preliminary data.</text>
</comment>
<keyword evidence="2 6" id="KW-0853">WD repeat</keyword>
<feature type="region of interest" description="Disordered" evidence="7">
    <location>
        <begin position="1"/>
        <end position="95"/>
    </location>
</feature>
<keyword evidence="3" id="KW-0677">Repeat</keyword>
<reference evidence="8" key="1">
    <citation type="submission" date="2022-07" db="EMBL/GenBank/DDBJ databases">
        <title>Genome Sequence of Leucocoprinus birnbaumii.</title>
        <authorList>
            <person name="Buettner E."/>
        </authorList>
    </citation>
    <scope>NUCLEOTIDE SEQUENCE</scope>
    <source>
        <strain evidence="8">VT141</strain>
    </source>
</reference>
<evidence type="ECO:0000256" key="6">
    <source>
        <dbReference type="PROSITE-ProRule" id="PRU00221"/>
    </source>
</evidence>
<dbReference type="PROSITE" id="PS50082">
    <property type="entry name" value="WD_REPEATS_2"/>
    <property type="match status" value="2"/>
</dbReference>
<dbReference type="InterPro" id="IPR036322">
    <property type="entry name" value="WD40_repeat_dom_sf"/>
</dbReference>
<dbReference type="Pfam" id="PF00400">
    <property type="entry name" value="WD40"/>
    <property type="match status" value="4"/>
</dbReference>
<dbReference type="GO" id="GO:0043161">
    <property type="term" value="P:proteasome-mediated ubiquitin-dependent protein catabolic process"/>
    <property type="evidence" value="ECO:0007669"/>
    <property type="project" value="TreeGrafter"/>
</dbReference>
<comment type="pathway">
    <text evidence="1">Protein modification; protein ubiquitination.</text>
</comment>
<dbReference type="PROSITE" id="PS00678">
    <property type="entry name" value="WD_REPEATS_1"/>
    <property type="match status" value="1"/>
</dbReference>
<dbReference type="AlphaFoldDB" id="A0AAD5YSV0"/>
<protein>
    <recommendedName>
        <fullName evidence="10">Denticleless protein-like protein</fullName>
    </recommendedName>
</protein>
<comment type="similarity">
    <text evidence="5">Belongs to the WD repeat cdt2 family.</text>
</comment>
<evidence type="ECO:0000256" key="7">
    <source>
        <dbReference type="SAM" id="MobiDB-lite"/>
    </source>
</evidence>
<dbReference type="Gene3D" id="2.130.10.10">
    <property type="entry name" value="YVTN repeat-like/Quinoprotein amine dehydrogenase"/>
    <property type="match status" value="2"/>
</dbReference>
<dbReference type="PRINTS" id="PR00320">
    <property type="entry name" value="GPROTEINBRPT"/>
</dbReference>
<name>A0AAD5YSV0_9AGAR</name>
<keyword evidence="4" id="KW-0833">Ubl conjugation pathway</keyword>
<evidence type="ECO:0000256" key="5">
    <source>
        <dbReference type="ARBA" id="ARBA00038344"/>
    </source>
</evidence>
<organism evidence="8 9">
    <name type="scientific">Leucocoprinus birnbaumii</name>
    <dbReference type="NCBI Taxonomy" id="56174"/>
    <lineage>
        <taxon>Eukaryota</taxon>
        <taxon>Fungi</taxon>
        <taxon>Dikarya</taxon>
        <taxon>Basidiomycota</taxon>
        <taxon>Agaricomycotina</taxon>
        <taxon>Agaricomycetes</taxon>
        <taxon>Agaricomycetidae</taxon>
        <taxon>Agaricales</taxon>
        <taxon>Agaricineae</taxon>
        <taxon>Agaricaceae</taxon>
        <taxon>Leucocoprinus</taxon>
    </lineage>
</organism>
<evidence type="ECO:0000313" key="8">
    <source>
        <dbReference type="EMBL" id="KAJ3562649.1"/>
    </source>
</evidence>
<proteinExistence type="inferred from homology"/>
<dbReference type="InterPro" id="IPR020472">
    <property type="entry name" value="WD40_PAC1"/>
</dbReference>
<keyword evidence="9" id="KW-1185">Reference proteome</keyword>
<evidence type="ECO:0000256" key="1">
    <source>
        <dbReference type="ARBA" id="ARBA00004906"/>
    </source>
</evidence>
<dbReference type="EMBL" id="JANIEX010000845">
    <property type="protein sequence ID" value="KAJ3562649.1"/>
    <property type="molecule type" value="Genomic_DNA"/>
</dbReference>
<evidence type="ECO:0000313" key="9">
    <source>
        <dbReference type="Proteomes" id="UP001213000"/>
    </source>
</evidence>
<evidence type="ECO:0000256" key="2">
    <source>
        <dbReference type="ARBA" id="ARBA00022574"/>
    </source>
</evidence>
<feature type="repeat" description="WD" evidence="6">
    <location>
        <begin position="240"/>
        <end position="282"/>
    </location>
</feature>
<sequence length="537" mass="58766">MLPSPSSSPRAILEDRLNVDVTPPRKRKSQLLTPPKSGAVNSRKRPAKRPAQEKSRKRAKSCKTVGEGVEEETEEEDPSLFESSDEDAPCIPSRPRRRPIFRVQSSFASTSAHVFRRVEVSTRPILQSFVSSLKSDVYTCQSLRANAFLTPPYACAYSHVAKLGGLPLLAVSTEEGTVQIINTSKRNPWDPEPVRNVLQPHENGIFDVKWDRTDTHIATCSGDQSSRITSVEKNVVTHVLRGHSSTVKTAAWDPTNDALLATGGRDGTVCLWDIRTSTSLVEGVYVSEPVIVIPNAHEAPTKTKSRKGSKLTSTPVTKAVTNIIYPSTQPYGLVSSGSSDGMLRFWDLRKPSQKSRSTKPRLPAVLYSTVLDPTTLHGSKRSRGITSLVQGTGPTSGLIFGLGYDSRIHTYSLPTLEAQPTGFSEETMQTTSFYVGLALSPCGNWLACGASSPKSSSFLFEVTGAGKVDGKPHIQRAVELRGQRGEMGAVDWADGSLATCADDGTVRVWRPDIEAYRHCTKNPADAQWDWYWSRQLV</sequence>
<evidence type="ECO:0008006" key="10">
    <source>
        <dbReference type="Google" id="ProtNLM"/>
    </source>
</evidence>